<evidence type="ECO:0000259" key="24">
    <source>
        <dbReference type="PROSITE" id="PS50011"/>
    </source>
</evidence>
<dbReference type="InterPro" id="IPR013210">
    <property type="entry name" value="LRR_N_plant-typ"/>
</dbReference>
<dbReference type="SUPFAM" id="SSF56112">
    <property type="entry name" value="Protein kinase-like (PK-like)"/>
    <property type="match status" value="1"/>
</dbReference>
<dbReference type="PROSITE" id="PS00107">
    <property type="entry name" value="PROTEIN_KINASE_ATP"/>
    <property type="match status" value="1"/>
</dbReference>
<dbReference type="GO" id="GO:0005886">
    <property type="term" value="C:plasma membrane"/>
    <property type="evidence" value="ECO:0007669"/>
    <property type="project" value="UniProtKB-SubCell"/>
</dbReference>
<proteinExistence type="inferred from homology"/>
<dbReference type="FunFam" id="3.80.10.10:FF:000041">
    <property type="entry name" value="LRR receptor-like serine/threonine-protein kinase ERECTA"/>
    <property type="match status" value="2"/>
</dbReference>
<feature type="chain" id="PRO_5044866167" description="non-specific serine/threonine protein kinase" evidence="23">
    <location>
        <begin position="26"/>
        <end position="1090"/>
    </location>
</feature>
<dbReference type="PROSITE" id="PS00108">
    <property type="entry name" value="PROTEIN_KINASE_ST"/>
    <property type="match status" value="1"/>
</dbReference>
<keyword evidence="9 22" id="KW-0812">Transmembrane</keyword>
<dbReference type="FunFam" id="3.80.10.10:FF:000288">
    <property type="entry name" value="LRR receptor-like serine/threonine-protein kinase EFR"/>
    <property type="match status" value="1"/>
</dbReference>
<dbReference type="EC" id="2.7.11.1" evidence="3"/>
<comment type="subcellular location">
    <subcellularLocation>
        <location evidence="1">Cell membrane</location>
        <topology evidence="1">Single-pass membrane protein</topology>
    </subcellularLocation>
</comment>
<protein>
    <recommendedName>
        <fullName evidence="3">non-specific serine/threonine protein kinase</fullName>
        <ecNumber evidence="3">2.7.11.1</ecNumber>
    </recommendedName>
</protein>
<evidence type="ECO:0000256" key="7">
    <source>
        <dbReference type="ARBA" id="ARBA00022614"/>
    </source>
</evidence>
<dbReference type="InterPro" id="IPR011009">
    <property type="entry name" value="Kinase-like_dom_sf"/>
</dbReference>
<evidence type="ECO:0000256" key="22">
    <source>
        <dbReference type="SAM" id="Phobius"/>
    </source>
</evidence>
<comment type="similarity">
    <text evidence="2">Belongs to the protein kinase superfamily. Ser/Thr protein kinase family.</text>
</comment>
<keyword evidence="26" id="KW-1185">Reference proteome</keyword>
<feature type="transmembrane region" description="Helical" evidence="22">
    <location>
        <begin position="746"/>
        <end position="765"/>
    </location>
</feature>
<sequence length="1090" mass="120186">MEIITCFFSFALIVLNSFLPTHTSSQPIIIFNLTTDQNALLTFKNAISDGVLTHNWSTNNYVCYWIGVSCGPKHQRVTAVNVSGLELKGTIAPNLGNLTFLRSLDISSNNFTGPIPPELSKLRRLKVINLESNQITGPIPYGLFSIPSLVDINMIDNRLFGKLPNDLCNTSTNLKTMHLSTNQLDGQIPANIFKCRQLEELKLNNNHFNGNISSEISSLPMLRILSLQSNQLQGGIPSFLFNISSIRLMDLSSNSLFGSIPTDTLYNLPEIQELYLLNINLTGSIPTQFGNLTSLRVLDLSYNKMTGELPVELGNLAHLKDFSAPYNDLSGPIPSSIFNLSTLTKLELQQNLFSGSIPSNMGLSLFSLQVLILHLNKLVGKIPSCIANASELTKLELNRNLLSGPIPNFGTLTNLQVLRLWENNLTGTGFLSSLTSCRYLEYLEIDDNPLNDILPASVGNLSTSLVNFLAPGCKIQGIIPYDIGNLKSLQKLVLSGNQLTGLIPATIGELKQLYALTLDGNRLQGYIPRDLCQLSRLVVLYLYDNMLTGPIPDCIGELESLTNVVFYNNKLNSTIPSGLWNLKDLIRLDLSINTLSGQLSPQIGSLKSLNNLDLSYNQFTGDIPSSIDGCQSLESLILSNNNFSGSIPESLGGINLRGLGTLNLSYNSLSGSIPKSLENLRGLQYFDVSYNSLEGEIPNGGPFGNFTAQSFAHNYALCGDAKLEVPKCPESRGRSRSKTIALTMKYVLPVFFSIIILLVFVLIFIRKRKTGIKTTPPTETVLNTTSCKRFSYIELDRGTSSFSEINLLGRGSFGSVFKATLSDGLDIAVKVFNLQLEGATKSFDTESEILSSIKHRNLVRVIGCCANTEFRALILEYMQNGSLEKWLHSENYCLDVVKRLSIATDVALALEYLHHGHTYPVVHCDIKPSNVLLDEDMTAHVGDFGISKLFDEGETMIQTKTLATVGYAAPEYGLEGKVSTKGDVYSYGIMLLEMFTRKRPTDDMFSAEMSLKYWVSENGSIEVVDPDLLSREDQHFSPHEQCVSSIFDLAMKCLAFSPDERINMIQVVAALRKVKSKFIAATEVNIMPRP</sequence>
<dbReference type="Pfam" id="PF08263">
    <property type="entry name" value="LRRNT_2"/>
    <property type="match status" value="1"/>
</dbReference>
<keyword evidence="16 22" id="KW-0472">Membrane</keyword>
<dbReference type="PROSITE" id="PS50011">
    <property type="entry name" value="PROTEIN_KINASE_DOM"/>
    <property type="match status" value="1"/>
</dbReference>
<keyword evidence="12 21" id="KW-0547">Nucleotide-binding</keyword>
<name>A0ABD3D8P8_9LAMI</name>
<dbReference type="InterPro" id="IPR017441">
    <property type="entry name" value="Protein_kinase_ATP_BS"/>
</dbReference>
<dbReference type="GO" id="GO:0004674">
    <property type="term" value="F:protein serine/threonine kinase activity"/>
    <property type="evidence" value="ECO:0007669"/>
    <property type="project" value="UniProtKB-KW"/>
</dbReference>
<dbReference type="InterPro" id="IPR000719">
    <property type="entry name" value="Prot_kinase_dom"/>
</dbReference>
<dbReference type="InterPro" id="IPR032675">
    <property type="entry name" value="LRR_dom_sf"/>
</dbReference>
<dbReference type="Gene3D" id="3.30.200.20">
    <property type="entry name" value="Phosphorylase Kinase, domain 1"/>
    <property type="match status" value="1"/>
</dbReference>
<keyword evidence="8" id="KW-0808">Transferase</keyword>
<dbReference type="PANTHER" id="PTHR27008">
    <property type="entry name" value="OS04G0122200 PROTEIN"/>
    <property type="match status" value="1"/>
</dbReference>
<dbReference type="GO" id="GO:0005524">
    <property type="term" value="F:ATP binding"/>
    <property type="evidence" value="ECO:0007669"/>
    <property type="project" value="UniProtKB-UniRule"/>
</dbReference>
<comment type="catalytic activity">
    <reaction evidence="19">
        <text>L-threonyl-[protein] + ATP = O-phospho-L-threonyl-[protein] + ADP + H(+)</text>
        <dbReference type="Rhea" id="RHEA:46608"/>
        <dbReference type="Rhea" id="RHEA-COMP:11060"/>
        <dbReference type="Rhea" id="RHEA-COMP:11605"/>
        <dbReference type="ChEBI" id="CHEBI:15378"/>
        <dbReference type="ChEBI" id="CHEBI:30013"/>
        <dbReference type="ChEBI" id="CHEBI:30616"/>
        <dbReference type="ChEBI" id="CHEBI:61977"/>
        <dbReference type="ChEBI" id="CHEBI:456216"/>
        <dbReference type="EC" id="2.7.11.1"/>
    </reaction>
</comment>
<comment type="caution">
    <text evidence="25">The sequence shown here is derived from an EMBL/GenBank/DDBJ whole genome shotgun (WGS) entry which is preliminary data.</text>
</comment>
<dbReference type="SMART" id="SM00369">
    <property type="entry name" value="LRR_TYP"/>
    <property type="match status" value="13"/>
</dbReference>
<keyword evidence="18" id="KW-0325">Glycoprotein</keyword>
<dbReference type="FunFam" id="1.10.510.10:FF:000358">
    <property type="entry name" value="Putative leucine-rich repeat receptor-like serine/threonine-protein kinase"/>
    <property type="match status" value="1"/>
</dbReference>
<feature type="binding site" evidence="21">
    <location>
        <position position="830"/>
    </location>
    <ligand>
        <name>ATP</name>
        <dbReference type="ChEBI" id="CHEBI:30616"/>
    </ligand>
</feature>
<evidence type="ECO:0000256" key="12">
    <source>
        <dbReference type="ARBA" id="ARBA00022741"/>
    </source>
</evidence>
<dbReference type="FunFam" id="3.80.10.10:FF:000400">
    <property type="entry name" value="Nuclear pore complex protein NUP107"/>
    <property type="match status" value="1"/>
</dbReference>
<dbReference type="InterPro" id="IPR003591">
    <property type="entry name" value="Leu-rich_rpt_typical-subtyp"/>
</dbReference>
<dbReference type="InterPro" id="IPR051809">
    <property type="entry name" value="Plant_receptor-like_S/T_kinase"/>
</dbReference>
<keyword evidence="15 22" id="KW-1133">Transmembrane helix</keyword>
<dbReference type="Gene3D" id="3.80.10.10">
    <property type="entry name" value="Ribonuclease Inhibitor"/>
    <property type="match status" value="4"/>
</dbReference>
<evidence type="ECO:0000256" key="20">
    <source>
        <dbReference type="ARBA" id="ARBA00048679"/>
    </source>
</evidence>
<dbReference type="SUPFAM" id="SSF52047">
    <property type="entry name" value="RNI-like"/>
    <property type="match status" value="2"/>
</dbReference>
<feature type="domain" description="Protein kinase" evidence="24">
    <location>
        <begin position="802"/>
        <end position="1079"/>
    </location>
</feature>
<evidence type="ECO:0000256" key="8">
    <source>
        <dbReference type="ARBA" id="ARBA00022679"/>
    </source>
</evidence>
<evidence type="ECO:0000256" key="3">
    <source>
        <dbReference type="ARBA" id="ARBA00012513"/>
    </source>
</evidence>
<dbReference type="Proteomes" id="UP001632038">
    <property type="component" value="Unassembled WGS sequence"/>
</dbReference>
<evidence type="ECO:0000256" key="17">
    <source>
        <dbReference type="ARBA" id="ARBA00023170"/>
    </source>
</evidence>
<keyword evidence="4" id="KW-1003">Cell membrane</keyword>
<comment type="catalytic activity">
    <reaction evidence="20">
        <text>L-seryl-[protein] + ATP = O-phospho-L-seryl-[protein] + ADP + H(+)</text>
        <dbReference type="Rhea" id="RHEA:17989"/>
        <dbReference type="Rhea" id="RHEA-COMP:9863"/>
        <dbReference type="Rhea" id="RHEA-COMP:11604"/>
        <dbReference type="ChEBI" id="CHEBI:15378"/>
        <dbReference type="ChEBI" id="CHEBI:29999"/>
        <dbReference type="ChEBI" id="CHEBI:30616"/>
        <dbReference type="ChEBI" id="CHEBI:83421"/>
        <dbReference type="ChEBI" id="CHEBI:456216"/>
        <dbReference type="EC" id="2.7.11.1"/>
    </reaction>
</comment>
<evidence type="ECO:0000256" key="16">
    <source>
        <dbReference type="ARBA" id="ARBA00023136"/>
    </source>
</evidence>
<evidence type="ECO:0000256" key="14">
    <source>
        <dbReference type="ARBA" id="ARBA00022840"/>
    </source>
</evidence>
<dbReference type="Gene3D" id="1.10.510.10">
    <property type="entry name" value="Transferase(Phosphotransferase) domain 1"/>
    <property type="match status" value="1"/>
</dbReference>
<evidence type="ECO:0000256" key="1">
    <source>
        <dbReference type="ARBA" id="ARBA00004162"/>
    </source>
</evidence>
<dbReference type="Pfam" id="PF00560">
    <property type="entry name" value="LRR_1"/>
    <property type="match status" value="7"/>
</dbReference>
<evidence type="ECO:0000256" key="13">
    <source>
        <dbReference type="ARBA" id="ARBA00022777"/>
    </source>
</evidence>
<evidence type="ECO:0000313" key="25">
    <source>
        <dbReference type="EMBL" id="KAL3638691.1"/>
    </source>
</evidence>
<evidence type="ECO:0000256" key="4">
    <source>
        <dbReference type="ARBA" id="ARBA00022475"/>
    </source>
</evidence>
<evidence type="ECO:0000256" key="5">
    <source>
        <dbReference type="ARBA" id="ARBA00022527"/>
    </source>
</evidence>
<dbReference type="AlphaFoldDB" id="A0ABD3D8P8"/>
<evidence type="ECO:0000256" key="19">
    <source>
        <dbReference type="ARBA" id="ARBA00047899"/>
    </source>
</evidence>
<evidence type="ECO:0000256" key="2">
    <source>
        <dbReference type="ARBA" id="ARBA00008684"/>
    </source>
</evidence>
<gene>
    <name evidence="25" type="ORF">CASFOL_016598</name>
</gene>
<evidence type="ECO:0000256" key="6">
    <source>
        <dbReference type="ARBA" id="ARBA00022553"/>
    </source>
</evidence>
<keyword evidence="6" id="KW-0597">Phosphoprotein</keyword>
<evidence type="ECO:0000256" key="21">
    <source>
        <dbReference type="PROSITE-ProRule" id="PRU10141"/>
    </source>
</evidence>
<accession>A0ABD3D8P8</accession>
<dbReference type="Pfam" id="PF00069">
    <property type="entry name" value="Pkinase"/>
    <property type="match status" value="1"/>
</dbReference>
<dbReference type="EMBL" id="JAVIJP010000018">
    <property type="protein sequence ID" value="KAL3638691.1"/>
    <property type="molecule type" value="Genomic_DNA"/>
</dbReference>
<dbReference type="SUPFAM" id="SSF52058">
    <property type="entry name" value="L domain-like"/>
    <property type="match status" value="1"/>
</dbReference>
<evidence type="ECO:0000313" key="26">
    <source>
        <dbReference type="Proteomes" id="UP001632038"/>
    </source>
</evidence>
<evidence type="ECO:0000256" key="23">
    <source>
        <dbReference type="SAM" id="SignalP"/>
    </source>
</evidence>
<dbReference type="InterPro" id="IPR001611">
    <property type="entry name" value="Leu-rich_rpt"/>
</dbReference>
<keyword evidence="5" id="KW-0723">Serine/threonine-protein kinase</keyword>
<keyword evidence="13" id="KW-0418">Kinase</keyword>
<organism evidence="25 26">
    <name type="scientific">Castilleja foliolosa</name>
    <dbReference type="NCBI Taxonomy" id="1961234"/>
    <lineage>
        <taxon>Eukaryota</taxon>
        <taxon>Viridiplantae</taxon>
        <taxon>Streptophyta</taxon>
        <taxon>Embryophyta</taxon>
        <taxon>Tracheophyta</taxon>
        <taxon>Spermatophyta</taxon>
        <taxon>Magnoliopsida</taxon>
        <taxon>eudicotyledons</taxon>
        <taxon>Gunneridae</taxon>
        <taxon>Pentapetalae</taxon>
        <taxon>asterids</taxon>
        <taxon>lamiids</taxon>
        <taxon>Lamiales</taxon>
        <taxon>Orobanchaceae</taxon>
        <taxon>Pedicularideae</taxon>
        <taxon>Castillejinae</taxon>
        <taxon>Castilleja</taxon>
    </lineage>
</organism>
<keyword evidence="14 21" id="KW-0067">ATP-binding</keyword>
<keyword evidence="7" id="KW-0433">Leucine-rich repeat</keyword>
<dbReference type="PANTHER" id="PTHR27008:SF585">
    <property type="entry name" value="PROTEIN KINASE DOMAIN-CONTAINING PROTEIN"/>
    <property type="match status" value="1"/>
</dbReference>
<keyword evidence="17" id="KW-0675">Receptor</keyword>
<evidence type="ECO:0000256" key="11">
    <source>
        <dbReference type="ARBA" id="ARBA00022737"/>
    </source>
</evidence>
<feature type="signal peptide" evidence="23">
    <location>
        <begin position="1"/>
        <end position="25"/>
    </location>
</feature>
<keyword evidence="10 23" id="KW-0732">Signal</keyword>
<reference evidence="26" key="1">
    <citation type="journal article" date="2024" name="IScience">
        <title>Strigolactones Initiate the Formation of Haustorium-like Structures in Castilleja.</title>
        <authorList>
            <person name="Buerger M."/>
            <person name="Peterson D."/>
            <person name="Chory J."/>
        </authorList>
    </citation>
    <scope>NUCLEOTIDE SEQUENCE [LARGE SCALE GENOMIC DNA]</scope>
</reference>
<dbReference type="GO" id="GO:0051707">
    <property type="term" value="P:response to other organism"/>
    <property type="evidence" value="ECO:0007669"/>
    <property type="project" value="UniProtKB-ARBA"/>
</dbReference>
<dbReference type="Pfam" id="PF13855">
    <property type="entry name" value="LRR_8"/>
    <property type="match status" value="1"/>
</dbReference>
<evidence type="ECO:0000256" key="15">
    <source>
        <dbReference type="ARBA" id="ARBA00022989"/>
    </source>
</evidence>
<evidence type="ECO:0000256" key="18">
    <source>
        <dbReference type="ARBA" id="ARBA00023180"/>
    </source>
</evidence>
<evidence type="ECO:0000256" key="10">
    <source>
        <dbReference type="ARBA" id="ARBA00022729"/>
    </source>
</evidence>
<dbReference type="InterPro" id="IPR008271">
    <property type="entry name" value="Ser/Thr_kinase_AS"/>
</dbReference>
<dbReference type="SMART" id="SM00220">
    <property type="entry name" value="S_TKc"/>
    <property type="match status" value="1"/>
</dbReference>
<keyword evidence="11" id="KW-0677">Repeat</keyword>
<dbReference type="GO" id="GO:0006952">
    <property type="term" value="P:defense response"/>
    <property type="evidence" value="ECO:0007669"/>
    <property type="project" value="UniProtKB-ARBA"/>
</dbReference>
<evidence type="ECO:0000256" key="9">
    <source>
        <dbReference type="ARBA" id="ARBA00022692"/>
    </source>
</evidence>